<dbReference type="InterPro" id="IPR050099">
    <property type="entry name" value="SIS_GmhA/DiaA_subfam"/>
</dbReference>
<organism evidence="11 12">
    <name type="scientific">Pelotomaculum isophthalicicum JI</name>
    <dbReference type="NCBI Taxonomy" id="947010"/>
    <lineage>
        <taxon>Bacteria</taxon>
        <taxon>Bacillati</taxon>
        <taxon>Bacillota</taxon>
        <taxon>Clostridia</taxon>
        <taxon>Eubacteriales</taxon>
        <taxon>Desulfotomaculaceae</taxon>
        <taxon>Pelotomaculum</taxon>
    </lineage>
</organism>
<accession>A0A9X4JV34</accession>
<dbReference type="Proteomes" id="UP001154312">
    <property type="component" value="Unassembled WGS sequence"/>
</dbReference>
<feature type="binding site" evidence="9">
    <location>
        <position position="175"/>
    </location>
    <ligand>
        <name>Zn(2+)</name>
        <dbReference type="ChEBI" id="CHEBI:29105"/>
    </ligand>
</feature>
<feature type="binding site" evidence="9">
    <location>
        <begin position="89"/>
        <end position="90"/>
    </location>
    <ligand>
        <name>substrate</name>
    </ligand>
</feature>
<reference evidence="11" key="1">
    <citation type="submission" date="2022-02" db="EMBL/GenBank/DDBJ databases">
        <authorList>
            <person name="Leng L."/>
        </authorList>
    </citation>
    <scope>NUCLEOTIDE SEQUENCE</scope>
    <source>
        <strain evidence="11">JI</strain>
    </source>
</reference>
<feature type="binding site" evidence="9">
    <location>
        <position position="167"/>
    </location>
    <ligand>
        <name>Zn(2+)</name>
        <dbReference type="ChEBI" id="CHEBI:29105"/>
    </ligand>
</feature>
<evidence type="ECO:0000259" key="10">
    <source>
        <dbReference type="PROSITE" id="PS51464"/>
    </source>
</evidence>
<feature type="binding site" evidence="9">
    <location>
        <position position="167"/>
    </location>
    <ligand>
        <name>substrate</name>
    </ligand>
</feature>
<keyword evidence="5 9" id="KW-0479">Metal-binding</keyword>
<feature type="binding site" evidence="9">
    <location>
        <position position="120"/>
    </location>
    <ligand>
        <name>substrate</name>
    </ligand>
</feature>
<evidence type="ECO:0000256" key="5">
    <source>
        <dbReference type="ARBA" id="ARBA00022723"/>
    </source>
</evidence>
<comment type="subcellular location">
    <subcellularLocation>
        <location evidence="2 9">Cytoplasm</location>
    </subcellularLocation>
</comment>
<dbReference type="Gene3D" id="3.40.50.10490">
    <property type="entry name" value="Glucose-6-phosphate isomerase like protein, domain 1"/>
    <property type="match status" value="1"/>
</dbReference>
<dbReference type="PROSITE" id="PS51464">
    <property type="entry name" value="SIS"/>
    <property type="match status" value="1"/>
</dbReference>
<dbReference type="Pfam" id="PF13580">
    <property type="entry name" value="SIS_2"/>
    <property type="match status" value="1"/>
</dbReference>
<dbReference type="GO" id="GO:0008270">
    <property type="term" value="F:zinc ion binding"/>
    <property type="evidence" value="ECO:0007669"/>
    <property type="project" value="UniProtKB-UniRule"/>
</dbReference>
<dbReference type="CDD" id="cd05006">
    <property type="entry name" value="SIS_GmhA"/>
    <property type="match status" value="1"/>
</dbReference>
<evidence type="ECO:0000256" key="4">
    <source>
        <dbReference type="ARBA" id="ARBA00022490"/>
    </source>
</evidence>
<comment type="similarity">
    <text evidence="3 9">Belongs to the SIS family. GmhA subfamily.</text>
</comment>
<keyword evidence="8 9" id="KW-0119">Carbohydrate metabolism</keyword>
<feature type="binding site" evidence="9">
    <location>
        <begin position="115"/>
        <end position="117"/>
    </location>
    <ligand>
        <name>substrate</name>
    </ligand>
</feature>
<feature type="domain" description="SIS" evidence="10">
    <location>
        <begin position="32"/>
        <end position="188"/>
    </location>
</feature>
<keyword evidence="4 9" id="KW-0963">Cytoplasm</keyword>
<dbReference type="PANTHER" id="PTHR30390:SF6">
    <property type="entry name" value="DNAA INITIATOR-ASSOCIATING PROTEIN DIAA"/>
    <property type="match status" value="1"/>
</dbReference>
<evidence type="ECO:0000256" key="6">
    <source>
        <dbReference type="ARBA" id="ARBA00022833"/>
    </source>
</evidence>
<dbReference type="GO" id="GO:1901135">
    <property type="term" value="P:carbohydrate derivative metabolic process"/>
    <property type="evidence" value="ECO:0007669"/>
    <property type="project" value="InterPro"/>
</dbReference>
<dbReference type="GO" id="GO:0005975">
    <property type="term" value="P:carbohydrate metabolic process"/>
    <property type="evidence" value="ECO:0007669"/>
    <property type="project" value="UniProtKB-UniRule"/>
</dbReference>
<dbReference type="EC" id="5.3.1.28" evidence="9"/>
<evidence type="ECO:0000313" key="11">
    <source>
        <dbReference type="EMBL" id="MDF9406793.1"/>
    </source>
</evidence>
<dbReference type="GO" id="GO:0008968">
    <property type="term" value="F:D-sedoheptulose 7-phosphate isomerase activity"/>
    <property type="evidence" value="ECO:0007669"/>
    <property type="project" value="UniProtKB-UniRule"/>
</dbReference>
<evidence type="ECO:0000256" key="9">
    <source>
        <dbReference type="HAMAP-Rule" id="MF_00067"/>
    </source>
</evidence>
<protein>
    <recommendedName>
        <fullName evidence="9">Phosphoheptose isomerase</fullName>
        <ecNumber evidence="9">5.3.1.28</ecNumber>
    </recommendedName>
    <alternativeName>
        <fullName evidence="9">Sedoheptulose 7-phosphate isomerase</fullName>
    </alternativeName>
</protein>
<dbReference type="SUPFAM" id="SSF53697">
    <property type="entry name" value="SIS domain"/>
    <property type="match status" value="1"/>
</dbReference>
<evidence type="ECO:0000256" key="3">
    <source>
        <dbReference type="ARBA" id="ARBA00009894"/>
    </source>
</evidence>
<evidence type="ECO:0000313" key="12">
    <source>
        <dbReference type="Proteomes" id="UP001154312"/>
    </source>
</evidence>
<feature type="binding site" evidence="9">
    <location>
        <position position="60"/>
    </location>
    <ligand>
        <name>Zn(2+)</name>
        <dbReference type="ChEBI" id="CHEBI:29105"/>
    </ligand>
</feature>
<dbReference type="InterPro" id="IPR001347">
    <property type="entry name" value="SIS_dom"/>
</dbReference>
<keyword evidence="12" id="KW-1185">Reference proteome</keyword>
<dbReference type="AlphaFoldDB" id="A0A9X4JV34"/>
<comment type="catalytic activity">
    <reaction evidence="1 9">
        <text>2 D-sedoheptulose 7-phosphate = D-glycero-alpha-D-manno-heptose 7-phosphate + D-glycero-beta-D-manno-heptose 7-phosphate</text>
        <dbReference type="Rhea" id="RHEA:27489"/>
        <dbReference type="ChEBI" id="CHEBI:57483"/>
        <dbReference type="ChEBI" id="CHEBI:60203"/>
        <dbReference type="ChEBI" id="CHEBI:60204"/>
        <dbReference type="EC" id="5.3.1.28"/>
    </reaction>
</comment>
<evidence type="ECO:0000256" key="1">
    <source>
        <dbReference type="ARBA" id="ARBA00000348"/>
    </source>
</evidence>
<feature type="binding site" evidence="9">
    <location>
        <begin position="47"/>
        <end position="49"/>
    </location>
    <ligand>
        <name>substrate</name>
    </ligand>
</feature>
<evidence type="ECO:0000256" key="8">
    <source>
        <dbReference type="ARBA" id="ARBA00023277"/>
    </source>
</evidence>
<feature type="binding site" evidence="9">
    <location>
        <position position="56"/>
    </location>
    <ligand>
        <name>Zn(2+)</name>
        <dbReference type="ChEBI" id="CHEBI:29105"/>
    </ligand>
</feature>
<evidence type="ECO:0000256" key="2">
    <source>
        <dbReference type="ARBA" id="ARBA00004496"/>
    </source>
</evidence>
<gene>
    <name evidence="9" type="primary">gmhA</name>
    <name evidence="11" type="ORF">L7E55_00210</name>
</gene>
<comment type="pathway">
    <text evidence="9">Carbohydrate biosynthesis; D-glycero-D-manno-heptose 7-phosphate biosynthesis; D-glycero-alpha-D-manno-heptose 7-phosphate and D-glycero-beta-D-manno-heptose 7-phosphate from sedoheptulose 7-phosphate: step 1/1.</text>
</comment>
<proteinExistence type="inferred from homology"/>
<dbReference type="InterPro" id="IPR004515">
    <property type="entry name" value="Phosphoheptose_Isoase"/>
</dbReference>
<feature type="binding site" evidence="9">
    <location>
        <position position="60"/>
    </location>
    <ligand>
        <name>substrate</name>
    </ligand>
</feature>
<dbReference type="InterPro" id="IPR046348">
    <property type="entry name" value="SIS_dom_sf"/>
</dbReference>
<dbReference type="PANTHER" id="PTHR30390">
    <property type="entry name" value="SEDOHEPTULOSE 7-PHOSPHATE ISOMERASE / DNAA INITIATOR-ASSOCIATING FACTOR FOR REPLICATION INITIATION"/>
    <property type="match status" value="1"/>
</dbReference>
<dbReference type="EMBL" id="JAKOAV010000001">
    <property type="protein sequence ID" value="MDF9406793.1"/>
    <property type="molecule type" value="Genomic_DNA"/>
</dbReference>
<keyword evidence="6 9" id="KW-0862">Zinc</keyword>
<comment type="function">
    <text evidence="9">Catalyzes the isomerization of sedoheptulose 7-phosphate in D-glycero-D-manno-heptose 7-phosphate.</text>
</comment>
<sequence>MISNKIIKEHISIINALIEVTMRDIELFGSYCQKTIMLGNTIYLLGNGGSAADCQHLAAELVGRFKSQRGALPAVALTTDTSILTAISNDYGFEEIFARQVDALVRPGDLVVGISTSGNSPNVVRAIQLAKEKGARTVGLTGRHGGKLGNICDLCVKVPSDVTARIQEAHILIGHIVCEMVDEVADGV</sequence>
<comment type="caution">
    <text evidence="11">The sequence shown here is derived from an EMBL/GenBank/DDBJ whole genome shotgun (WGS) entry which is preliminary data.</text>
</comment>
<name>A0A9X4JV34_9FIRM</name>
<dbReference type="GO" id="GO:0005737">
    <property type="term" value="C:cytoplasm"/>
    <property type="evidence" value="ECO:0007669"/>
    <property type="project" value="UniProtKB-SubCell"/>
</dbReference>
<dbReference type="InterPro" id="IPR035461">
    <property type="entry name" value="GmhA/DiaA"/>
</dbReference>
<keyword evidence="7 9" id="KW-0413">Isomerase</keyword>
<dbReference type="GO" id="GO:0097367">
    <property type="term" value="F:carbohydrate derivative binding"/>
    <property type="evidence" value="ECO:0007669"/>
    <property type="project" value="InterPro"/>
</dbReference>
<dbReference type="HAMAP" id="MF_00067">
    <property type="entry name" value="GmhA"/>
    <property type="match status" value="1"/>
</dbReference>
<dbReference type="RefSeq" id="WP_277441939.1">
    <property type="nucleotide sequence ID" value="NZ_JAKOAV010000001.1"/>
</dbReference>
<comment type="miscellaneous">
    <text evidence="9">The reaction produces a racemic mixture of D-glycero-alpha-D-manno-heptose 7-phosphate and D-glycero-beta-D-manno-heptose 7-phosphate.</text>
</comment>
<comment type="cofactor">
    <cofactor evidence="9">
        <name>Zn(2+)</name>
        <dbReference type="ChEBI" id="CHEBI:29105"/>
    </cofactor>
    <text evidence="9">Binds 1 zinc ion per subunit.</text>
</comment>
<evidence type="ECO:0000256" key="7">
    <source>
        <dbReference type="ARBA" id="ARBA00023235"/>
    </source>
</evidence>